<dbReference type="Proteomes" id="UP000315133">
    <property type="component" value="Unassembled WGS sequence"/>
</dbReference>
<protein>
    <submittedName>
        <fullName evidence="5">TRAP-type C4-dicarboxylate transport system substrate-binding protein</fullName>
    </submittedName>
</protein>
<organism evidence="5 6">
    <name type="scientific">Ornithinimicrobium humiphilum</name>
    <dbReference type="NCBI Taxonomy" id="125288"/>
    <lineage>
        <taxon>Bacteria</taxon>
        <taxon>Bacillati</taxon>
        <taxon>Actinomycetota</taxon>
        <taxon>Actinomycetes</taxon>
        <taxon>Micrococcales</taxon>
        <taxon>Ornithinimicrobiaceae</taxon>
        <taxon>Ornithinimicrobium</taxon>
    </lineage>
</organism>
<name>A0A543KLD9_9MICO</name>
<sequence length="361" mass="38746">MNIRTPLLPLAVAVSLGVSACAAPGSGNSGGEGSGGSGDTAAAECGDVTLRLSHQWPEPTTDEGDFRSVVAQRFADEISEATDGQVEVTVYPNSTLSKATEQYDAMMNGSIDMSVFPLDYASGRVPEWSITLMPGLIRNHDDVLKWDQGEIGAAVEENMKENGLVLLTNVWNAGAIGVKGDPILRPEDVQGGMTMRAAGTYVEKMLEAAGAGITSLPSSEIYTGMQTGVLDAAVTSTGSFASYNLQEQVDSYTSPTTHTFWFMYEPLVITTSSFEKLCAEQQEAVLEVGQGLQDYAYDASREDDARVEKIFADAGVEVVQMSEEDYEAWMPLAQEQWEAYTSAVDGGQELLDLALKVREGR</sequence>
<evidence type="ECO:0000256" key="4">
    <source>
        <dbReference type="SAM" id="SignalP"/>
    </source>
</evidence>
<dbReference type="EMBL" id="VFPU01000001">
    <property type="protein sequence ID" value="TQM95909.1"/>
    <property type="molecule type" value="Genomic_DNA"/>
</dbReference>
<dbReference type="NCBIfam" id="NF037995">
    <property type="entry name" value="TRAP_S1"/>
    <property type="match status" value="1"/>
</dbReference>
<comment type="similarity">
    <text evidence="1">Belongs to the bacterial solute-binding protein 7 family.</text>
</comment>
<dbReference type="Gene3D" id="3.40.190.170">
    <property type="entry name" value="Bacterial extracellular solute-binding protein, family 7"/>
    <property type="match status" value="1"/>
</dbReference>
<evidence type="ECO:0000256" key="3">
    <source>
        <dbReference type="ARBA" id="ARBA00022729"/>
    </source>
</evidence>
<dbReference type="OrthoDB" id="9815946at2"/>
<dbReference type="AlphaFoldDB" id="A0A543KLD9"/>
<keyword evidence="3 4" id="KW-0732">Signal</keyword>
<dbReference type="GO" id="GO:0015740">
    <property type="term" value="P:C4-dicarboxylate transport"/>
    <property type="evidence" value="ECO:0007669"/>
    <property type="project" value="TreeGrafter"/>
</dbReference>
<evidence type="ECO:0000313" key="5">
    <source>
        <dbReference type="EMBL" id="TQM95909.1"/>
    </source>
</evidence>
<feature type="signal peptide" evidence="4">
    <location>
        <begin position="1"/>
        <end position="22"/>
    </location>
</feature>
<dbReference type="PANTHER" id="PTHR33376">
    <property type="match status" value="1"/>
</dbReference>
<dbReference type="Pfam" id="PF03480">
    <property type="entry name" value="DctP"/>
    <property type="match status" value="1"/>
</dbReference>
<comment type="caution">
    <text evidence="5">The sequence shown here is derived from an EMBL/GenBank/DDBJ whole genome shotgun (WGS) entry which is preliminary data.</text>
</comment>
<dbReference type="PANTHER" id="PTHR33376:SF7">
    <property type="entry name" value="C4-DICARBOXYLATE-BINDING PROTEIN DCTB"/>
    <property type="match status" value="1"/>
</dbReference>
<dbReference type="RefSeq" id="WP_141817601.1">
    <property type="nucleotide sequence ID" value="NZ_BAAAIL010000003.1"/>
</dbReference>
<proteinExistence type="inferred from homology"/>
<accession>A0A543KLD9</accession>
<dbReference type="InterPro" id="IPR018389">
    <property type="entry name" value="DctP_fam"/>
</dbReference>
<evidence type="ECO:0000256" key="1">
    <source>
        <dbReference type="ARBA" id="ARBA00009023"/>
    </source>
</evidence>
<feature type="chain" id="PRO_5021904587" evidence="4">
    <location>
        <begin position="23"/>
        <end position="361"/>
    </location>
</feature>
<keyword evidence="2" id="KW-0813">Transport</keyword>
<dbReference type="GO" id="GO:0055085">
    <property type="term" value="P:transmembrane transport"/>
    <property type="evidence" value="ECO:0007669"/>
    <property type="project" value="InterPro"/>
</dbReference>
<evidence type="ECO:0000313" key="6">
    <source>
        <dbReference type="Proteomes" id="UP000315133"/>
    </source>
</evidence>
<dbReference type="PROSITE" id="PS51257">
    <property type="entry name" value="PROKAR_LIPOPROTEIN"/>
    <property type="match status" value="1"/>
</dbReference>
<keyword evidence="6" id="KW-1185">Reference proteome</keyword>
<reference evidence="5 6" key="1">
    <citation type="submission" date="2019-06" db="EMBL/GenBank/DDBJ databases">
        <title>Sequencing the genomes of 1000 actinobacteria strains.</title>
        <authorList>
            <person name="Klenk H.-P."/>
        </authorList>
    </citation>
    <scope>NUCLEOTIDE SEQUENCE [LARGE SCALE GENOMIC DNA]</scope>
    <source>
        <strain evidence="5 6">DSM 12362</strain>
    </source>
</reference>
<dbReference type="InterPro" id="IPR038404">
    <property type="entry name" value="TRAP_DctP_sf"/>
</dbReference>
<evidence type="ECO:0000256" key="2">
    <source>
        <dbReference type="ARBA" id="ARBA00022448"/>
    </source>
</evidence>
<gene>
    <name evidence="5" type="ORF">FB476_0759</name>
</gene>